<proteinExistence type="predicted"/>
<organism evidence="2 3">
    <name type="scientific">Azomonas macrocytogenes</name>
    <name type="common">Azotobacter macrocytogenes</name>
    <dbReference type="NCBI Taxonomy" id="69962"/>
    <lineage>
        <taxon>Bacteria</taxon>
        <taxon>Pseudomonadati</taxon>
        <taxon>Pseudomonadota</taxon>
        <taxon>Gammaproteobacteria</taxon>
        <taxon>Pseudomonadales</taxon>
        <taxon>Pseudomonadaceae</taxon>
        <taxon>Azomonas</taxon>
    </lineage>
</organism>
<sequence>MARLPRMIALFALLVAGNALAQTLEVELRGVQHERGSLRVGLYVDPKTFRKEVQAFQVKQVSARPGTVKVEFSDLKPGTYAIMAYHDEDGNGELNRRLGMFPTEGYGLSKNPEIIGPPTFEESEFRVGSEAVTRIGIDMRY</sequence>
<dbReference type="EMBL" id="JACHXI010000014">
    <property type="protein sequence ID" value="MBB3104333.1"/>
    <property type="molecule type" value="Genomic_DNA"/>
</dbReference>
<accession>A0A839T9M2</accession>
<dbReference type="AlphaFoldDB" id="A0A839T9M2"/>
<gene>
    <name evidence="2" type="ORF">FHR87_002748</name>
</gene>
<dbReference type="Pfam" id="PF09912">
    <property type="entry name" value="DUF2141"/>
    <property type="match status" value="1"/>
</dbReference>
<dbReference type="InterPro" id="IPR018673">
    <property type="entry name" value="DUF2141"/>
</dbReference>
<feature type="chain" id="PRO_5032760653" evidence="1">
    <location>
        <begin position="22"/>
        <end position="141"/>
    </location>
</feature>
<keyword evidence="1" id="KW-0732">Signal</keyword>
<keyword evidence="3" id="KW-1185">Reference proteome</keyword>
<evidence type="ECO:0000256" key="1">
    <source>
        <dbReference type="SAM" id="SignalP"/>
    </source>
</evidence>
<comment type="caution">
    <text evidence="2">The sequence shown here is derived from an EMBL/GenBank/DDBJ whole genome shotgun (WGS) entry which is preliminary data.</text>
</comment>
<reference evidence="2 3" key="1">
    <citation type="submission" date="2020-08" db="EMBL/GenBank/DDBJ databases">
        <title>Genomic Encyclopedia of Type Strains, Phase III (KMG-III): the genomes of soil and plant-associated and newly described type strains.</title>
        <authorList>
            <person name="Whitman W."/>
        </authorList>
    </citation>
    <scope>NUCLEOTIDE SEQUENCE [LARGE SCALE GENOMIC DNA]</scope>
    <source>
        <strain evidence="2 3">CECT 4462</strain>
    </source>
</reference>
<feature type="signal peptide" evidence="1">
    <location>
        <begin position="1"/>
        <end position="21"/>
    </location>
</feature>
<name>A0A839T9M2_AZOMA</name>
<evidence type="ECO:0000313" key="2">
    <source>
        <dbReference type="EMBL" id="MBB3104333.1"/>
    </source>
</evidence>
<evidence type="ECO:0000313" key="3">
    <source>
        <dbReference type="Proteomes" id="UP000549250"/>
    </source>
</evidence>
<dbReference type="RefSeq" id="WP_338021253.1">
    <property type="nucleotide sequence ID" value="NZ_JACHXI010000014.1"/>
</dbReference>
<protein>
    <submittedName>
        <fullName evidence="2">Uncharacterized protein (DUF2141 family)</fullName>
    </submittedName>
</protein>
<dbReference type="Proteomes" id="UP000549250">
    <property type="component" value="Unassembled WGS sequence"/>
</dbReference>